<dbReference type="Gene3D" id="1.10.260.40">
    <property type="entry name" value="lambda repressor-like DNA-binding domains"/>
    <property type="match status" value="1"/>
</dbReference>
<dbReference type="CDD" id="cd00093">
    <property type="entry name" value="HTH_XRE"/>
    <property type="match status" value="1"/>
</dbReference>
<accession>A0A1V4B1Q6</accession>
<dbReference type="InterPro" id="IPR010982">
    <property type="entry name" value="Lambda_DNA-bd_dom_sf"/>
</dbReference>
<dbReference type="AlphaFoldDB" id="A0A1V4B1Q6"/>
<dbReference type="Pfam" id="PF07022">
    <property type="entry name" value="Phage_CI_repr"/>
    <property type="match status" value="1"/>
</dbReference>
<dbReference type="STRING" id="733.B0186_04815"/>
<protein>
    <submittedName>
        <fullName evidence="2">Bacteriophage ci repressor protein</fullName>
    </submittedName>
</protein>
<dbReference type="SUPFAM" id="SSF47413">
    <property type="entry name" value="lambda repressor-like DNA-binding domains"/>
    <property type="match status" value="1"/>
</dbReference>
<dbReference type="InterPro" id="IPR010744">
    <property type="entry name" value="Phage_CI_N"/>
</dbReference>
<organism evidence="2 3">
    <name type="scientific">Canicola haemoglobinophilus</name>
    <dbReference type="NCBI Taxonomy" id="733"/>
    <lineage>
        <taxon>Bacteria</taxon>
        <taxon>Pseudomonadati</taxon>
        <taxon>Pseudomonadota</taxon>
        <taxon>Gammaproteobacteria</taxon>
        <taxon>Pasteurellales</taxon>
        <taxon>Pasteurellaceae</taxon>
        <taxon>Canicola</taxon>
    </lineage>
</organism>
<dbReference type="InterPro" id="IPR001387">
    <property type="entry name" value="Cro/C1-type_HTH"/>
</dbReference>
<feature type="domain" description="HTH cro/C1-type" evidence="1">
    <location>
        <begin position="23"/>
        <end position="64"/>
    </location>
</feature>
<reference evidence="2 3" key="1">
    <citation type="submission" date="2018-06" db="EMBL/GenBank/DDBJ databases">
        <authorList>
            <consortium name="Pathogen Informatics"/>
            <person name="Doyle S."/>
        </authorList>
    </citation>
    <scope>NUCLEOTIDE SEQUENCE [LARGE SCALE GENOMIC DNA]</scope>
    <source>
        <strain evidence="2 3">NCTC1659</strain>
    </source>
</reference>
<dbReference type="Proteomes" id="UP000254329">
    <property type="component" value="Unassembled WGS sequence"/>
</dbReference>
<gene>
    <name evidence="2" type="ORF">NCTC1659_01586</name>
</gene>
<dbReference type="PROSITE" id="PS50943">
    <property type="entry name" value="HTH_CROC1"/>
    <property type="match status" value="1"/>
</dbReference>
<evidence type="ECO:0000259" key="1">
    <source>
        <dbReference type="PROSITE" id="PS50943"/>
    </source>
</evidence>
<dbReference type="RefSeq" id="WP_078218256.1">
    <property type="nucleotide sequence ID" value="NZ_MUXZ01000011.1"/>
</dbReference>
<evidence type="ECO:0000313" key="2">
    <source>
        <dbReference type="EMBL" id="STO60299.1"/>
    </source>
</evidence>
<proteinExistence type="predicted"/>
<dbReference type="GO" id="GO:0045892">
    <property type="term" value="P:negative regulation of DNA-templated transcription"/>
    <property type="evidence" value="ECO:0007669"/>
    <property type="project" value="InterPro"/>
</dbReference>
<evidence type="ECO:0000313" key="3">
    <source>
        <dbReference type="Proteomes" id="UP000254329"/>
    </source>
</evidence>
<sequence>MIKFSSTEVFKRLRQLEGVSTNKELANRLGVNEKTLSGWQTKNTIPLDTLLEFANRYEASVDWLLTGESKGTELDEMEQLLLNNYKQLDPIQKLQLLNASQGNIVESVVQNVGNGSHIANLAGGSIHITK</sequence>
<name>A0A1V4B1Q6_9PAST</name>
<dbReference type="GO" id="GO:0003677">
    <property type="term" value="F:DNA binding"/>
    <property type="evidence" value="ECO:0007669"/>
    <property type="project" value="InterPro"/>
</dbReference>
<dbReference type="EMBL" id="UGHF01000001">
    <property type="protein sequence ID" value="STO60299.1"/>
    <property type="molecule type" value="Genomic_DNA"/>
</dbReference>
<keyword evidence="3" id="KW-1185">Reference proteome</keyword>